<reference evidence="1 2" key="1">
    <citation type="submission" date="2018-06" db="EMBL/GenBank/DDBJ databases">
        <title>Comparative genomics reveals the genomic features of Rhizophagus irregularis, R. cerebriforme, R. diaphanum and Gigaspora rosea, and their symbiotic lifestyle signature.</title>
        <authorList>
            <person name="Morin E."/>
            <person name="San Clemente H."/>
            <person name="Chen E.C.H."/>
            <person name="De La Providencia I."/>
            <person name="Hainaut M."/>
            <person name="Kuo A."/>
            <person name="Kohler A."/>
            <person name="Murat C."/>
            <person name="Tang N."/>
            <person name="Roy S."/>
            <person name="Loubradou J."/>
            <person name="Henrissat B."/>
            <person name="Grigoriev I.V."/>
            <person name="Corradi N."/>
            <person name="Roux C."/>
            <person name="Martin F.M."/>
        </authorList>
    </citation>
    <scope>NUCLEOTIDE SEQUENCE [LARGE SCALE GENOMIC DNA]</scope>
    <source>
        <strain evidence="1 2">DAOM 194757</strain>
    </source>
</reference>
<dbReference type="Proteomes" id="UP000266673">
    <property type="component" value="Unassembled WGS sequence"/>
</dbReference>
<proteinExistence type="predicted"/>
<organism evidence="1 2">
    <name type="scientific">Gigaspora rosea</name>
    <dbReference type="NCBI Taxonomy" id="44941"/>
    <lineage>
        <taxon>Eukaryota</taxon>
        <taxon>Fungi</taxon>
        <taxon>Fungi incertae sedis</taxon>
        <taxon>Mucoromycota</taxon>
        <taxon>Glomeromycotina</taxon>
        <taxon>Glomeromycetes</taxon>
        <taxon>Diversisporales</taxon>
        <taxon>Gigasporaceae</taxon>
        <taxon>Gigaspora</taxon>
    </lineage>
</organism>
<accession>A0A397UY30</accession>
<name>A0A397UY30_9GLOM</name>
<dbReference type="EMBL" id="QKWP01001055">
    <property type="protein sequence ID" value="RIB12146.1"/>
    <property type="molecule type" value="Genomic_DNA"/>
</dbReference>
<protein>
    <submittedName>
        <fullName evidence="1">Uncharacterized protein</fullName>
    </submittedName>
</protein>
<dbReference type="AlphaFoldDB" id="A0A397UY30"/>
<keyword evidence="2" id="KW-1185">Reference proteome</keyword>
<evidence type="ECO:0000313" key="2">
    <source>
        <dbReference type="Proteomes" id="UP000266673"/>
    </source>
</evidence>
<evidence type="ECO:0000313" key="1">
    <source>
        <dbReference type="EMBL" id="RIB12146.1"/>
    </source>
</evidence>
<gene>
    <name evidence="1" type="ORF">C2G38_2101729</name>
</gene>
<comment type="caution">
    <text evidence="1">The sequence shown here is derived from an EMBL/GenBank/DDBJ whole genome shotgun (WGS) entry which is preliminary data.</text>
</comment>
<sequence length="207" mass="23918">MDAQEIRVELEQQVYQDSDGSGWKINLNLSDDEDDNLMDLQELEKRLLGTSDQVISNHNESITRSPYQAWLETWDINELDFISKVDLDEDKFSDVISKVDLDEDKFSDFISKVDLDEDKFSDFISKVDLDEDNKLSGLQEMIIDGKKNMNGVEIEIRSTKNKLYNMLENNLNSNTNFAIPCEAKDEMNYKTFTEALGVFDYVLQAII</sequence>